<sequence>MYKQCQLRLDGLYVCLSRVNAQLQDEATPLTHDGMVVSGPTRDPLKKVRTTRARGAAHSRRNFLMIHEPPFPPPYYAQLPVPSPVIQADCSGIKTPPTRRSYL</sequence>
<evidence type="ECO:0000313" key="2">
    <source>
        <dbReference type="EMBL" id="KAK7480950.1"/>
    </source>
</evidence>
<feature type="region of interest" description="Disordered" evidence="1">
    <location>
        <begin position="32"/>
        <end position="54"/>
    </location>
</feature>
<gene>
    <name evidence="2" type="ORF">BaRGS_00027765</name>
</gene>
<dbReference type="AlphaFoldDB" id="A0ABD0K0R2"/>
<evidence type="ECO:0000313" key="3">
    <source>
        <dbReference type="Proteomes" id="UP001519460"/>
    </source>
</evidence>
<dbReference type="Proteomes" id="UP001519460">
    <property type="component" value="Unassembled WGS sequence"/>
</dbReference>
<protein>
    <submittedName>
        <fullName evidence="2">Uncharacterized protein</fullName>
    </submittedName>
</protein>
<organism evidence="2 3">
    <name type="scientific">Batillaria attramentaria</name>
    <dbReference type="NCBI Taxonomy" id="370345"/>
    <lineage>
        <taxon>Eukaryota</taxon>
        <taxon>Metazoa</taxon>
        <taxon>Spiralia</taxon>
        <taxon>Lophotrochozoa</taxon>
        <taxon>Mollusca</taxon>
        <taxon>Gastropoda</taxon>
        <taxon>Caenogastropoda</taxon>
        <taxon>Sorbeoconcha</taxon>
        <taxon>Cerithioidea</taxon>
        <taxon>Batillariidae</taxon>
        <taxon>Batillaria</taxon>
    </lineage>
</organism>
<accession>A0ABD0K0R2</accession>
<reference evidence="2 3" key="1">
    <citation type="journal article" date="2023" name="Sci. Data">
        <title>Genome assembly of the Korean intertidal mud-creeper Batillaria attramentaria.</title>
        <authorList>
            <person name="Patra A.K."/>
            <person name="Ho P.T."/>
            <person name="Jun S."/>
            <person name="Lee S.J."/>
            <person name="Kim Y."/>
            <person name="Won Y.J."/>
        </authorList>
    </citation>
    <scope>NUCLEOTIDE SEQUENCE [LARGE SCALE GENOMIC DNA]</scope>
    <source>
        <strain evidence="2">Wonlab-2016</strain>
    </source>
</reference>
<dbReference type="EMBL" id="JACVVK020000270">
    <property type="protein sequence ID" value="KAK7480950.1"/>
    <property type="molecule type" value="Genomic_DNA"/>
</dbReference>
<proteinExistence type="predicted"/>
<name>A0ABD0K0R2_9CAEN</name>
<comment type="caution">
    <text evidence="2">The sequence shown here is derived from an EMBL/GenBank/DDBJ whole genome shotgun (WGS) entry which is preliminary data.</text>
</comment>
<evidence type="ECO:0000256" key="1">
    <source>
        <dbReference type="SAM" id="MobiDB-lite"/>
    </source>
</evidence>
<keyword evidence="3" id="KW-1185">Reference proteome</keyword>